<dbReference type="EMBL" id="AWWV01012998">
    <property type="protein sequence ID" value="OMO63151.1"/>
    <property type="molecule type" value="Genomic_DNA"/>
</dbReference>
<reference evidence="1 2" key="1">
    <citation type="submission" date="2013-09" db="EMBL/GenBank/DDBJ databases">
        <title>Corchorus capsularis genome sequencing.</title>
        <authorList>
            <person name="Alam M."/>
            <person name="Haque M.S."/>
            <person name="Islam M.S."/>
            <person name="Emdad E.M."/>
            <person name="Islam M.M."/>
            <person name="Ahmed B."/>
            <person name="Halim A."/>
            <person name="Hossen Q.M.M."/>
            <person name="Hossain M.Z."/>
            <person name="Ahmed R."/>
            <person name="Khan M.M."/>
            <person name="Islam R."/>
            <person name="Rashid M.M."/>
            <person name="Khan S.A."/>
            <person name="Rahman M.S."/>
            <person name="Alam M."/>
        </authorList>
    </citation>
    <scope>NUCLEOTIDE SEQUENCE [LARGE SCALE GENOMIC DNA]</scope>
    <source>
        <strain evidence="2">cv. CVL-1</strain>
        <tissue evidence="1">Whole seedling</tissue>
    </source>
</reference>
<dbReference type="AlphaFoldDB" id="A0A1R3GYR3"/>
<comment type="caution">
    <text evidence="1">The sequence shown here is derived from an EMBL/GenBank/DDBJ whole genome shotgun (WGS) entry which is preliminary data.</text>
</comment>
<organism evidence="1 2">
    <name type="scientific">Corchorus capsularis</name>
    <name type="common">Jute</name>
    <dbReference type="NCBI Taxonomy" id="210143"/>
    <lineage>
        <taxon>Eukaryota</taxon>
        <taxon>Viridiplantae</taxon>
        <taxon>Streptophyta</taxon>
        <taxon>Embryophyta</taxon>
        <taxon>Tracheophyta</taxon>
        <taxon>Spermatophyta</taxon>
        <taxon>Magnoliopsida</taxon>
        <taxon>eudicotyledons</taxon>
        <taxon>Gunneridae</taxon>
        <taxon>Pentapetalae</taxon>
        <taxon>rosids</taxon>
        <taxon>malvids</taxon>
        <taxon>Malvales</taxon>
        <taxon>Malvaceae</taxon>
        <taxon>Grewioideae</taxon>
        <taxon>Apeibeae</taxon>
        <taxon>Corchorus</taxon>
    </lineage>
</organism>
<proteinExistence type="predicted"/>
<evidence type="ECO:0000313" key="1">
    <source>
        <dbReference type="EMBL" id="OMO63151.1"/>
    </source>
</evidence>
<name>A0A1R3GYR3_COCAP</name>
<evidence type="ECO:0000313" key="2">
    <source>
        <dbReference type="Proteomes" id="UP000188268"/>
    </source>
</evidence>
<gene>
    <name evidence="1" type="ORF">CCACVL1_22451</name>
</gene>
<protein>
    <submittedName>
        <fullName evidence="1">Uncharacterized protein</fullName>
    </submittedName>
</protein>
<accession>A0A1R3GYR3</accession>
<dbReference type="Gramene" id="OMO63151">
    <property type="protein sequence ID" value="OMO63151"/>
    <property type="gene ID" value="CCACVL1_22451"/>
</dbReference>
<dbReference type="Proteomes" id="UP000188268">
    <property type="component" value="Unassembled WGS sequence"/>
</dbReference>
<sequence length="79" mass="8849">MVRFNSIKVFDNCIGEKASPRAVAEKSINYLPYRSNSLASPTLHIFGARETKIKKFTSVDNIKKFSASTSITGRKVRLI</sequence>
<keyword evidence="2" id="KW-1185">Reference proteome</keyword>